<dbReference type="Gene3D" id="1.20.1510.10">
    <property type="entry name" value="Cation efflux protein transmembrane domain"/>
    <property type="match status" value="1"/>
</dbReference>
<evidence type="ECO:0000256" key="6">
    <source>
        <dbReference type="SAM" id="Phobius"/>
    </source>
</evidence>
<feature type="domain" description="Cation efflux protein transmembrane" evidence="7">
    <location>
        <begin position="89"/>
        <end position="261"/>
    </location>
</feature>
<dbReference type="GO" id="GO:0046872">
    <property type="term" value="F:metal ion binding"/>
    <property type="evidence" value="ECO:0007669"/>
    <property type="project" value="InterPro"/>
</dbReference>
<keyword evidence="4 6" id="KW-1133">Transmembrane helix</keyword>
<accession>A0A1I2FW34</accession>
<dbReference type="RefSeq" id="WP_010528932.1">
    <property type="nucleotide sequence ID" value="NZ_AFSL01000110.1"/>
</dbReference>
<feature type="transmembrane region" description="Helical" evidence="6">
    <location>
        <begin position="151"/>
        <end position="169"/>
    </location>
</feature>
<evidence type="ECO:0000256" key="4">
    <source>
        <dbReference type="ARBA" id="ARBA00022989"/>
    </source>
</evidence>
<evidence type="ECO:0000313" key="8">
    <source>
        <dbReference type="EMBL" id="SFF09183.1"/>
    </source>
</evidence>
<evidence type="ECO:0000313" key="9">
    <source>
        <dbReference type="Proteomes" id="UP000181976"/>
    </source>
</evidence>
<reference evidence="8 9" key="1">
    <citation type="submission" date="2016-10" db="EMBL/GenBank/DDBJ databases">
        <authorList>
            <person name="de Groot N.N."/>
        </authorList>
    </citation>
    <scope>NUCLEOTIDE SEQUENCE [LARGE SCALE GENOMIC DNA]</scope>
    <source>
        <strain evidence="8 9">DSM 19012</strain>
    </source>
</reference>
<dbReference type="Pfam" id="PF01545">
    <property type="entry name" value="Cation_efflux"/>
    <property type="match status" value="1"/>
</dbReference>
<dbReference type="EMBL" id="FONA01000037">
    <property type="protein sequence ID" value="SFF09183.1"/>
    <property type="molecule type" value="Genomic_DNA"/>
</dbReference>
<gene>
    <name evidence="8" type="ORF">SAMN05444380_1379</name>
</gene>
<dbReference type="InterPro" id="IPR050681">
    <property type="entry name" value="CDF/SLC30A"/>
</dbReference>
<feature type="transmembrane region" description="Helical" evidence="6">
    <location>
        <begin position="121"/>
        <end position="139"/>
    </location>
</feature>
<comment type="subcellular location">
    <subcellularLocation>
        <location evidence="1">Membrane</location>
        <topology evidence="1">Multi-pass membrane protein</topology>
    </subcellularLocation>
</comment>
<keyword evidence="3" id="KW-0864">Zinc transport</keyword>
<proteinExistence type="predicted"/>
<evidence type="ECO:0000256" key="3">
    <source>
        <dbReference type="ARBA" id="ARBA00022906"/>
    </source>
</evidence>
<dbReference type="AlphaFoldDB" id="A0A1I2FW34"/>
<dbReference type="GO" id="GO:0005886">
    <property type="term" value="C:plasma membrane"/>
    <property type="evidence" value="ECO:0007669"/>
    <property type="project" value="TreeGrafter"/>
</dbReference>
<dbReference type="PANTHER" id="PTHR11562:SF17">
    <property type="entry name" value="RE54080P-RELATED"/>
    <property type="match status" value="1"/>
</dbReference>
<dbReference type="PANTHER" id="PTHR11562">
    <property type="entry name" value="CATION EFFLUX PROTEIN/ ZINC TRANSPORTER"/>
    <property type="match status" value="1"/>
</dbReference>
<dbReference type="Proteomes" id="UP000181976">
    <property type="component" value="Unassembled WGS sequence"/>
</dbReference>
<dbReference type="SUPFAM" id="SSF55008">
    <property type="entry name" value="HMA, heavy metal-associated domain"/>
    <property type="match status" value="1"/>
</dbReference>
<evidence type="ECO:0000256" key="1">
    <source>
        <dbReference type="ARBA" id="ARBA00004141"/>
    </source>
</evidence>
<keyword evidence="9" id="KW-1185">Reference proteome</keyword>
<name>A0A1I2FW34_9BACT</name>
<sequence>MFKSVFTISKMDCPSEESLIRMKLEGLPMIKRLVFDIENRKLTVFHSEENPEIEKSLKELNLGAEHKETIIVHQDEFIDNTSVQSKLLWTVLIINFAFFLIEITTGFISKSMGLVADSLDMLADALVYGLSLWAVGSTVTRKKKVARLSGYFQLALALIGLVEVIRRFISFEEVPDFQTMIIVSILALIANSVCLYLLQKSKSKEAHMKATMIFTSNDIIINTGVILAGVLVLLTQSKYPDLIIGSIVFLIVVRGAFRILKLGK</sequence>
<dbReference type="InParanoid" id="A0A1I2FW34"/>
<feature type="transmembrane region" description="Helical" evidence="6">
    <location>
        <begin position="87"/>
        <end position="109"/>
    </location>
</feature>
<keyword evidence="3" id="KW-0862">Zinc</keyword>
<dbReference type="SUPFAM" id="SSF161111">
    <property type="entry name" value="Cation efflux protein transmembrane domain-like"/>
    <property type="match status" value="1"/>
</dbReference>
<dbReference type="InterPro" id="IPR027469">
    <property type="entry name" value="Cation_efflux_TMD_sf"/>
</dbReference>
<dbReference type="STRING" id="385682.SAMN05444380_1379"/>
<keyword evidence="5 6" id="KW-0472">Membrane</keyword>
<dbReference type="eggNOG" id="COG1230">
    <property type="taxonomic scope" value="Bacteria"/>
</dbReference>
<dbReference type="OrthoDB" id="9799649at2"/>
<keyword evidence="3" id="KW-0813">Transport</keyword>
<feature type="transmembrane region" description="Helical" evidence="6">
    <location>
        <begin position="181"/>
        <end position="198"/>
    </location>
</feature>
<evidence type="ECO:0000256" key="5">
    <source>
        <dbReference type="ARBA" id="ARBA00023136"/>
    </source>
</evidence>
<keyword evidence="3" id="KW-0406">Ion transport</keyword>
<dbReference type="InterPro" id="IPR036163">
    <property type="entry name" value="HMA_dom_sf"/>
</dbReference>
<evidence type="ECO:0000256" key="2">
    <source>
        <dbReference type="ARBA" id="ARBA00022692"/>
    </source>
</evidence>
<evidence type="ECO:0000259" key="7">
    <source>
        <dbReference type="Pfam" id="PF01545"/>
    </source>
</evidence>
<feature type="transmembrane region" description="Helical" evidence="6">
    <location>
        <begin position="219"/>
        <end position="236"/>
    </location>
</feature>
<dbReference type="InterPro" id="IPR058533">
    <property type="entry name" value="Cation_efflux_TM"/>
</dbReference>
<protein>
    <submittedName>
        <fullName evidence="8">Cation efflux family protein</fullName>
    </submittedName>
</protein>
<dbReference type="GO" id="GO:0005385">
    <property type="term" value="F:zinc ion transmembrane transporter activity"/>
    <property type="evidence" value="ECO:0007669"/>
    <property type="project" value="TreeGrafter"/>
</dbReference>
<feature type="transmembrane region" description="Helical" evidence="6">
    <location>
        <begin position="242"/>
        <end position="260"/>
    </location>
</feature>
<keyword evidence="2 6" id="KW-0812">Transmembrane</keyword>
<organism evidence="8 9">
    <name type="scientific">Thermophagus xiamenensis</name>
    <dbReference type="NCBI Taxonomy" id="385682"/>
    <lineage>
        <taxon>Bacteria</taxon>
        <taxon>Pseudomonadati</taxon>
        <taxon>Bacteroidota</taxon>
        <taxon>Bacteroidia</taxon>
        <taxon>Marinilabiliales</taxon>
        <taxon>Marinilabiliaceae</taxon>
        <taxon>Thermophagus</taxon>
    </lineage>
</organism>